<feature type="compositionally biased region" description="Low complexity" evidence="6">
    <location>
        <begin position="1"/>
        <end position="10"/>
    </location>
</feature>
<comment type="similarity">
    <text evidence="2">Belongs to the acyl-CoA dehydrogenase family.</text>
</comment>
<dbReference type="InterPro" id="IPR037069">
    <property type="entry name" value="AcylCoA_DH/ox_N_sf"/>
</dbReference>
<keyword evidence="5 9" id="KW-0560">Oxidoreductase</keyword>
<evidence type="ECO:0000256" key="1">
    <source>
        <dbReference type="ARBA" id="ARBA00001974"/>
    </source>
</evidence>
<evidence type="ECO:0000313" key="10">
    <source>
        <dbReference type="Proteomes" id="UP000000657"/>
    </source>
</evidence>
<evidence type="ECO:0000313" key="9">
    <source>
        <dbReference type="EMBL" id="CAJ61473.1"/>
    </source>
</evidence>
<dbReference type="EC" id="1.3.99.3" evidence="9"/>
<feature type="domain" description="Acyl-CoA dehydrogenase/oxidase C-terminal" evidence="7">
    <location>
        <begin position="292"/>
        <end position="426"/>
    </location>
</feature>
<gene>
    <name evidence="9" type="ordered locus">FRAAL2829</name>
</gene>
<dbReference type="Gene3D" id="2.40.110.10">
    <property type="entry name" value="Butyryl-CoA Dehydrogenase, subunit A, domain 2"/>
    <property type="match status" value="1"/>
</dbReference>
<feature type="region of interest" description="Disordered" evidence="6">
    <location>
        <begin position="1"/>
        <end position="25"/>
    </location>
</feature>
<sequence length="430" mass="44643">MIGPFRADPGPRVRRGARPGDQGLGHKKRLWFTRFPSGRPGGRADRWTEAPLMEFVFTEEQDGLRSMVRDLLAETSPEAEVRRLMQTPDGFDPAVWRGLAELGLTGLAIPEHYGGAGFGPVEVGVVMEEAGAALLCAPYLSTVVLAPEALLAAGDEAANKAYLPGIADGSLRATFAAGEHLAAGEHAAGGHPAGASVAASVSPADGGWRVTGTVGHVVDGASADVVLVVAAAPGGPSLFGVEADAAGLTRTPTATMDATRRQARLAFDAAPARLVGAEGAGAGVRARVRDVAATQLAAEQVGGAQRVLDMAVEYAKLRVQFGRPIGSFQAIKHRCADLLLRVESARSAAYHALWAAADGAADLPVAARLAGAYCSTAFYTCAEENILIHGGIGYTWEHPAHLYLRRAAADRVMFGDPATHRAALADLLGV</sequence>
<dbReference type="Proteomes" id="UP000000657">
    <property type="component" value="Chromosome"/>
</dbReference>
<keyword evidence="10" id="KW-1185">Reference proteome</keyword>
<dbReference type="GO" id="GO:0050660">
    <property type="term" value="F:flavin adenine dinucleotide binding"/>
    <property type="evidence" value="ECO:0007669"/>
    <property type="project" value="InterPro"/>
</dbReference>
<protein>
    <submittedName>
        <fullName evidence="9">Acyl-CoA dehydrogenase</fullName>
        <ecNumber evidence="9">1.3.99.3</ecNumber>
    </submittedName>
</protein>
<dbReference type="GO" id="GO:0003995">
    <property type="term" value="F:acyl-CoA dehydrogenase activity"/>
    <property type="evidence" value="ECO:0007669"/>
    <property type="project" value="TreeGrafter"/>
</dbReference>
<dbReference type="STRING" id="326424.FRAAL2829"/>
<dbReference type="Pfam" id="PF00441">
    <property type="entry name" value="Acyl-CoA_dh_1"/>
    <property type="match status" value="1"/>
</dbReference>
<dbReference type="eggNOG" id="COG1960">
    <property type="taxonomic scope" value="Bacteria"/>
</dbReference>
<reference evidence="9 10" key="1">
    <citation type="journal article" date="2007" name="Genome Res.">
        <title>Genome characteristics of facultatively symbiotic Frankia sp. strains reflect host range and host plant biogeography.</title>
        <authorList>
            <person name="Normand P."/>
            <person name="Lapierre P."/>
            <person name="Tisa L.S."/>
            <person name="Gogarten J.P."/>
            <person name="Alloisio N."/>
            <person name="Bagnarol E."/>
            <person name="Bassi C.A."/>
            <person name="Berry A.M."/>
            <person name="Bickhart D.M."/>
            <person name="Choisne N."/>
            <person name="Couloux A."/>
            <person name="Cournoyer B."/>
            <person name="Cruveiller S."/>
            <person name="Daubin V."/>
            <person name="Demange N."/>
            <person name="Francino M.P."/>
            <person name="Goltsman E."/>
            <person name="Huang Y."/>
            <person name="Kopp O.R."/>
            <person name="Labarre L."/>
            <person name="Lapidus A."/>
            <person name="Lavire C."/>
            <person name="Marechal J."/>
            <person name="Martinez M."/>
            <person name="Mastronunzio J.E."/>
            <person name="Mullin B.C."/>
            <person name="Niemann J."/>
            <person name="Pujic P."/>
            <person name="Rawnsley T."/>
            <person name="Rouy Z."/>
            <person name="Schenowitz C."/>
            <person name="Sellstedt A."/>
            <person name="Tavares F."/>
            <person name="Tomkins J.P."/>
            <person name="Vallenet D."/>
            <person name="Valverde C."/>
            <person name="Wall L.G."/>
            <person name="Wang Y."/>
            <person name="Medigue C."/>
            <person name="Benson D.R."/>
        </authorList>
    </citation>
    <scope>NUCLEOTIDE SEQUENCE [LARGE SCALE GENOMIC DNA]</scope>
    <source>
        <strain evidence="10">DSM 45986 / CECT 9034 / ACN14a</strain>
    </source>
</reference>
<dbReference type="Pfam" id="PF02771">
    <property type="entry name" value="Acyl-CoA_dh_N"/>
    <property type="match status" value="1"/>
</dbReference>
<dbReference type="InterPro" id="IPR013786">
    <property type="entry name" value="AcylCoA_DH/ox_N"/>
</dbReference>
<evidence type="ECO:0000259" key="7">
    <source>
        <dbReference type="Pfam" id="PF00441"/>
    </source>
</evidence>
<dbReference type="PANTHER" id="PTHR43884">
    <property type="entry name" value="ACYL-COA DEHYDROGENASE"/>
    <property type="match status" value="1"/>
</dbReference>
<proteinExistence type="inferred from homology"/>
<dbReference type="CDD" id="cd00567">
    <property type="entry name" value="ACAD"/>
    <property type="match status" value="1"/>
</dbReference>
<evidence type="ECO:0000256" key="2">
    <source>
        <dbReference type="ARBA" id="ARBA00009347"/>
    </source>
</evidence>
<dbReference type="HOGENOM" id="CLU_018204_5_1_11"/>
<dbReference type="InterPro" id="IPR009100">
    <property type="entry name" value="AcylCoA_DH/oxidase_NM_dom_sf"/>
</dbReference>
<keyword evidence="3" id="KW-0285">Flavoprotein</keyword>
<dbReference type="InterPro" id="IPR009075">
    <property type="entry name" value="AcylCo_DH/oxidase_C"/>
</dbReference>
<evidence type="ECO:0000259" key="8">
    <source>
        <dbReference type="Pfam" id="PF02771"/>
    </source>
</evidence>
<feature type="domain" description="Acyl-CoA dehydrogenase/oxidase N-terminal" evidence="8">
    <location>
        <begin position="58"/>
        <end position="169"/>
    </location>
</feature>
<dbReference type="SUPFAM" id="SSF47203">
    <property type="entry name" value="Acyl-CoA dehydrogenase C-terminal domain-like"/>
    <property type="match status" value="1"/>
</dbReference>
<accession>Q0RLY0</accession>
<evidence type="ECO:0000256" key="6">
    <source>
        <dbReference type="SAM" id="MobiDB-lite"/>
    </source>
</evidence>
<organism evidence="9 10">
    <name type="scientific">Frankia alni (strain DSM 45986 / CECT 9034 / ACN14a)</name>
    <dbReference type="NCBI Taxonomy" id="326424"/>
    <lineage>
        <taxon>Bacteria</taxon>
        <taxon>Bacillati</taxon>
        <taxon>Actinomycetota</taxon>
        <taxon>Actinomycetes</taxon>
        <taxon>Frankiales</taxon>
        <taxon>Frankiaceae</taxon>
        <taxon>Frankia</taxon>
    </lineage>
</organism>
<dbReference type="InterPro" id="IPR036250">
    <property type="entry name" value="AcylCo_DH-like_C"/>
</dbReference>
<dbReference type="KEGG" id="fal:FRAAL2829"/>
<name>Q0RLY0_FRAAA</name>
<dbReference type="InterPro" id="IPR046373">
    <property type="entry name" value="Acyl-CoA_Oxase/DH_mid-dom_sf"/>
</dbReference>
<dbReference type="SUPFAM" id="SSF56645">
    <property type="entry name" value="Acyl-CoA dehydrogenase NM domain-like"/>
    <property type="match status" value="1"/>
</dbReference>
<evidence type="ECO:0000256" key="4">
    <source>
        <dbReference type="ARBA" id="ARBA00022827"/>
    </source>
</evidence>
<dbReference type="Gene3D" id="1.20.140.10">
    <property type="entry name" value="Butyryl-CoA Dehydrogenase, subunit A, domain 3"/>
    <property type="match status" value="1"/>
</dbReference>
<dbReference type="EMBL" id="CT573213">
    <property type="protein sequence ID" value="CAJ61473.1"/>
    <property type="molecule type" value="Genomic_DNA"/>
</dbReference>
<evidence type="ECO:0000256" key="5">
    <source>
        <dbReference type="ARBA" id="ARBA00023002"/>
    </source>
</evidence>
<dbReference type="AlphaFoldDB" id="Q0RLY0"/>
<dbReference type="PANTHER" id="PTHR43884:SF20">
    <property type="entry name" value="ACYL-COA DEHYDROGENASE FADE28"/>
    <property type="match status" value="1"/>
</dbReference>
<evidence type="ECO:0000256" key="3">
    <source>
        <dbReference type="ARBA" id="ARBA00022630"/>
    </source>
</evidence>
<keyword evidence="4" id="KW-0274">FAD</keyword>
<comment type="cofactor">
    <cofactor evidence="1">
        <name>FAD</name>
        <dbReference type="ChEBI" id="CHEBI:57692"/>
    </cofactor>
</comment>
<dbReference type="Gene3D" id="1.10.540.10">
    <property type="entry name" value="Acyl-CoA dehydrogenase/oxidase, N-terminal domain"/>
    <property type="match status" value="1"/>
</dbReference>